<dbReference type="RefSeq" id="WP_126990044.1">
    <property type="nucleotide sequence ID" value="NZ_JTFC01000026.1"/>
</dbReference>
<feature type="transmembrane region" description="Helical" evidence="1">
    <location>
        <begin position="57"/>
        <end position="76"/>
    </location>
</feature>
<feature type="transmembrane region" description="Helical" evidence="1">
    <location>
        <begin position="184"/>
        <end position="204"/>
    </location>
</feature>
<accession>A0A433RV59</accession>
<feature type="transmembrane region" description="Helical" evidence="1">
    <location>
        <begin position="211"/>
        <end position="232"/>
    </location>
</feature>
<feature type="transmembrane region" description="Helical" evidence="1">
    <location>
        <begin position="143"/>
        <end position="164"/>
    </location>
</feature>
<protein>
    <submittedName>
        <fullName evidence="2">Membrane protein</fullName>
    </submittedName>
</protein>
<feature type="transmembrane region" description="Helical" evidence="1">
    <location>
        <begin position="83"/>
        <end position="104"/>
    </location>
</feature>
<comment type="caution">
    <text evidence="2">The sequence shown here is derived from an EMBL/GenBank/DDBJ whole genome shotgun (WGS) entry which is preliminary data.</text>
</comment>
<organism evidence="2 3">
    <name type="scientific">Candidatus Kurthia intestinigallinarum</name>
    <dbReference type="NCBI Taxonomy" id="1562256"/>
    <lineage>
        <taxon>Bacteria</taxon>
        <taxon>Bacillati</taxon>
        <taxon>Bacillota</taxon>
        <taxon>Bacilli</taxon>
        <taxon>Bacillales</taxon>
        <taxon>Caryophanaceae</taxon>
        <taxon>Kurthia</taxon>
    </lineage>
</organism>
<gene>
    <name evidence="2" type="ORF">QI30_06080</name>
</gene>
<sequence>MNNTVSFLVTACIGLVGAFLFQFLHIPVPFLLGPMVAVLILSHVTKWRFYWPKALRNYSLIAIGYSLGAAFTGDILKNMYTHIPMMTFVTLLTFSVSLLFSWLLTKFAKVDYPTALTSSVPGGLTQILALAEDLKGINLTVVAFFHTIRVILIVVLVPFIVHIPALQGTTSTLPSLAMGTSTTLPIWLLVVLYIFACIVAYRLFKRWRIPAATMLGPIVVTIILNVFVGIPAFDIPEWFMMLCQLIVGTHIGLMLHPEHLTHKKVMLPLSVASALALIAVAFLMAVFFMPVVENTSIVTGFLSLAPGGIDQMGIVGHEVHADVSMITMYQVFRMLIIYLCVPPMITYAVKRYRAK</sequence>
<evidence type="ECO:0000313" key="3">
    <source>
        <dbReference type="Proteomes" id="UP000288623"/>
    </source>
</evidence>
<dbReference type="InterPro" id="IPR017516">
    <property type="entry name" value="AbrB_dup"/>
</dbReference>
<feature type="transmembrane region" description="Helical" evidence="1">
    <location>
        <begin position="238"/>
        <end position="255"/>
    </location>
</feature>
<dbReference type="GO" id="GO:0010468">
    <property type="term" value="P:regulation of gene expression"/>
    <property type="evidence" value="ECO:0007669"/>
    <property type="project" value="InterPro"/>
</dbReference>
<feature type="transmembrane region" description="Helical" evidence="1">
    <location>
        <begin position="331"/>
        <end position="349"/>
    </location>
</feature>
<name>A0A433RV59_9BACL</name>
<proteinExistence type="predicted"/>
<keyword evidence="1" id="KW-0812">Transmembrane</keyword>
<evidence type="ECO:0000313" key="2">
    <source>
        <dbReference type="EMBL" id="RUS57158.1"/>
    </source>
</evidence>
<evidence type="ECO:0000256" key="1">
    <source>
        <dbReference type="SAM" id="Phobius"/>
    </source>
</evidence>
<keyword evidence="1" id="KW-0472">Membrane</keyword>
<dbReference type="EMBL" id="JTFC01000026">
    <property type="protein sequence ID" value="RUS57158.1"/>
    <property type="molecule type" value="Genomic_DNA"/>
</dbReference>
<feature type="transmembrane region" description="Helical" evidence="1">
    <location>
        <begin position="267"/>
        <end position="292"/>
    </location>
</feature>
<feature type="transmembrane region" description="Helical" evidence="1">
    <location>
        <begin position="6"/>
        <end position="24"/>
    </location>
</feature>
<dbReference type="Proteomes" id="UP000288623">
    <property type="component" value="Unassembled WGS sequence"/>
</dbReference>
<dbReference type="InterPro" id="IPR007820">
    <property type="entry name" value="AbrB_fam"/>
</dbReference>
<reference evidence="2 3" key="1">
    <citation type="submission" date="2014-11" db="EMBL/GenBank/DDBJ databases">
        <title>Genome sequence and analysis of novel Kurthia sp.</title>
        <authorList>
            <person name="Lawson J.N."/>
            <person name="Gonzalez J.E."/>
            <person name="Rinauldi L."/>
            <person name="Xuan Z."/>
            <person name="Firman A."/>
            <person name="Shaddox L."/>
            <person name="Trudeau A."/>
            <person name="Shah S."/>
            <person name="Reiman D."/>
        </authorList>
    </citation>
    <scope>NUCLEOTIDE SEQUENCE [LARGE SCALE GENOMIC DNA]</scope>
    <source>
        <strain evidence="2 3">3B1D</strain>
    </source>
</reference>
<dbReference type="NCBIfam" id="TIGR03082">
    <property type="entry name" value="Gneg_AbrB_dup"/>
    <property type="match status" value="2"/>
</dbReference>
<feature type="transmembrane region" description="Helical" evidence="1">
    <location>
        <begin position="31"/>
        <end position="51"/>
    </location>
</feature>
<keyword evidence="1" id="KW-1133">Transmembrane helix</keyword>
<dbReference type="PIRSF" id="PIRSF038991">
    <property type="entry name" value="Protein_AbrB"/>
    <property type="match status" value="1"/>
</dbReference>
<dbReference type="GO" id="GO:0016020">
    <property type="term" value="C:membrane"/>
    <property type="evidence" value="ECO:0007669"/>
    <property type="project" value="InterPro"/>
</dbReference>
<dbReference type="Pfam" id="PF05145">
    <property type="entry name" value="AbrB"/>
    <property type="match status" value="1"/>
</dbReference>
<keyword evidence="3" id="KW-1185">Reference proteome</keyword>
<dbReference type="AlphaFoldDB" id="A0A433RV59"/>
<dbReference type="OrthoDB" id="5460360at2"/>
<dbReference type="PANTHER" id="PTHR38457:SF1">
    <property type="entry name" value="REGULATOR ABRB-RELATED"/>
    <property type="match status" value="1"/>
</dbReference>
<dbReference type="PANTHER" id="PTHR38457">
    <property type="entry name" value="REGULATOR ABRB-RELATED"/>
    <property type="match status" value="1"/>
</dbReference>